<comment type="caution">
    <text evidence="5">The sequence shown here is derived from an EMBL/GenBank/DDBJ whole genome shotgun (WGS) entry which is preliminary data.</text>
</comment>
<dbReference type="eggNOG" id="COG1051">
    <property type="taxonomic scope" value="Bacteria"/>
</dbReference>
<dbReference type="Gene3D" id="3.90.79.10">
    <property type="entry name" value="Nucleoside Triphosphate Pyrophosphohydrolase"/>
    <property type="match status" value="1"/>
</dbReference>
<comment type="similarity">
    <text evidence="1 3">Belongs to the Nudix hydrolase family.</text>
</comment>
<dbReference type="PROSITE" id="PS00893">
    <property type="entry name" value="NUDIX_BOX"/>
    <property type="match status" value="1"/>
</dbReference>
<dbReference type="Proteomes" id="UP000030416">
    <property type="component" value="Unassembled WGS sequence"/>
</dbReference>
<dbReference type="PROSITE" id="PS51462">
    <property type="entry name" value="NUDIX"/>
    <property type="match status" value="1"/>
</dbReference>
<reference evidence="5 6" key="1">
    <citation type="submission" date="2014-02" db="EMBL/GenBank/DDBJ databases">
        <title>Draft genome sequence of Lysinibacillus manganicus DSM 26584T.</title>
        <authorList>
            <person name="Zhang F."/>
            <person name="Wang G."/>
            <person name="Zhang L."/>
        </authorList>
    </citation>
    <scope>NUCLEOTIDE SEQUENCE [LARGE SCALE GENOMIC DNA]</scope>
    <source>
        <strain evidence="5 6">DSM 26584</strain>
    </source>
</reference>
<protein>
    <submittedName>
        <fullName evidence="5">NUDIX hydrolase</fullName>
    </submittedName>
</protein>
<dbReference type="InterPro" id="IPR015797">
    <property type="entry name" value="NUDIX_hydrolase-like_dom_sf"/>
</dbReference>
<feature type="domain" description="Nudix hydrolase" evidence="4">
    <location>
        <begin position="7"/>
        <end position="145"/>
    </location>
</feature>
<dbReference type="AlphaFoldDB" id="A0A0A3I630"/>
<dbReference type="SUPFAM" id="SSF55811">
    <property type="entry name" value="Nudix"/>
    <property type="match status" value="1"/>
</dbReference>
<dbReference type="InterPro" id="IPR000086">
    <property type="entry name" value="NUDIX_hydrolase_dom"/>
</dbReference>
<evidence type="ECO:0000256" key="1">
    <source>
        <dbReference type="ARBA" id="ARBA00005582"/>
    </source>
</evidence>
<proteinExistence type="inferred from homology"/>
<organism evidence="5 6">
    <name type="scientific">Ureibacillus manganicus DSM 26584</name>
    <dbReference type="NCBI Taxonomy" id="1384049"/>
    <lineage>
        <taxon>Bacteria</taxon>
        <taxon>Bacillati</taxon>
        <taxon>Bacillota</taxon>
        <taxon>Bacilli</taxon>
        <taxon>Bacillales</taxon>
        <taxon>Caryophanaceae</taxon>
        <taxon>Ureibacillus</taxon>
    </lineage>
</organism>
<dbReference type="Pfam" id="PF00293">
    <property type="entry name" value="NUDIX"/>
    <property type="match status" value="1"/>
</dbReference>
<keyword evidence="2 3" id="KW-0378">Hydrolase</keyword>
<dbReference type="STRING" id="1384049.CD29_12055"/>
<dbReference type="RefSeq" id="WP_036186909.1">
    <property type="nucleotide sequence ID" value="NZ_AVDA01000013.1"/>
</dbReference>
<dbReference type="OrthoDB" id="9786141at2"/>
<evidence type="ECO:0000313" key="5">
    <source>
        <dbReference type="EMBL" id="KGR78153.1"/>
    </source>
</evidence>
<dbReference type="InterPro" id="IPR020476">
    <property type="entry name" value="Nudix_hydrolase"/>
</dbReference>
<dbReference type="PANTHER" id="PTHR43736:SF1">
    <property type="entry name" value="DIHYDRONEOPTERIN TRIPHOSPHATE DIPHOSPHATASE"/>
    <property type="match status" value="1"/>
</dbReference>
<dbReference type="InterPro" id="IPR020084">
    <property type="entry name" value="NUDIX_hydrolase_CS"/>
</dbReference>
<evidence type="ECO:0000313" key="6">
    <source>
        <dbReference type="Proteomes" id="UP000030416"/>
    </source>
</evidence>
<dbReference type="PRINTS" id="PR00502">
    <property type="entry name" value="NUDIXFAMILY"/>
</dbReference>
<keyword evidence="6" id="KW-1185">Reference proteome</keyword>
<name>A0A0A3I630_9BACL</name>
<evidence type="ECO:0000256" key="3">
    <source>
        <dbReference type="RuleBase" id="RU003476"/>
    </source>
</evidence>
<dbReference type="EMBL" id="JPVN01000013">
    <property type="protein sequence ID" value="KGR78153.1"/>
    <property type="molecule type" value="Genomic_DNA"/>
</dbReference>
<dbReference type="PANTHER" id="PTHR43736">
    <property type="entry name" value="ADP-RIBOSE PYROPHOSPHATASE"/>
    <property type="match status" value="1"/>
</dbReference>
<gene>
    <name evidence="5" type="ORF">CD29_12055</name>
</gene>
<accession>A0A0A3I630</accession>
<dbReference type="GO" id="GO:0016787">
    <property type="term" value="F:hydrolase activity"/>
    <property type="evidence" value="ECO:0007669"/>
    <property type="project" value="UniProtKB-KW"/>
</dbReference>
<sequence length="167" mass="18806">MRTERGKVWLGVAGIVINSEGKWLVVKKTYSGLKGIWSLPAGFVQFGETADEAVVREVKEETGIDCEVTGLIGLRTGVIRQDISDNMAIFYCQPIDCNQTIKIQEKEISEVKWLTVEELVNGGEASVMLQEMASHDLFKHQLNKREDINPGDVFEYSTYKLFFNKGI</sequence>
<evidence type="ECO:0000259" key="4">
    <source>
        <dbReference type="PROSITE" id="PS51462"/>
    </source>
</evidence>
<evidence type="ECO:0000256" key="2">
    <source>
        <dbReference type="ARBA" id="ARBA00022801"/>
    </source>
</evidence>